<reference evidence="1" key="1">
    <citation type="submission" date="2018-07" db="EMBL/GenBank/DDBJ databases">
        <title>Genome assembly of strain Ka43.</title>
        <authorList>
            <person name="Kukolya J."/>
            <person name="Nagy I."/>
            <person name="Horvath B."/>
            <person name="Toth A."/>
        </authorList>
    </citation>
    <scope>NUCLEOTIDE SEQUENCE</scope>
    <source>
        <strain evidence="1">KB43</strain>
    </source>
</reference>
<name>A0A928V622_9GAMM</name>
<dbReference type="InterPro" id="IPR038604">
    <property type="entry name" value="HopJ_sf"/>
</dbReference>
<accession>A0A928V622</accession>
<dbReference type="AlphaFoldDB" id="A0A928V622"/>
<dbReference type="Gene3D" id="3.20.160.10">
    <property type="entry name" value="vpa0580 domain like"/>
    <property type="match status" value="1"/>
</dbReference>
<dbReference type="Pfam" id="PF08888">
    <property type="entry name" value="HopJ"/>
    <property type="match status" value="1"/>
</dbReference>
<dbReference type="Proteomes" id="UP000652567">
    <property type="component" value="Unassembled WGS sequence"/>
</dbReference>
<organism evidence="1 2">
    <name type="scientific">Cellvibrio polysaccharolyticus</name>
    <dbReference type="NCBI Taxonomy" id="2082724"/>
    <lineage>
        <taxon>Bacteria</taxon>
        <taxon>Pseudomonadati</taxon>
        <taxon>Pseudomonadota</taxon>
        <taxon>Gammaproteobacteria</taxon>
        <taxon>Cellvibrionales</taxon>
        <taxon>Cellvibrionaceae</taxon>
        <taxon>Cellvibrio</taxon>
    </lineage>
</organism>
<protein>
    <submittedName>
        <fullName evidence="1">Type III effector</fullName>
    </submittedName>
</protein>
<keyword evidence="2" id="KW-1185">Reference proteome</keyword>
<proteinExistence type="predicted"/>
<gene>
    <name evidence="1" type="ORF">C4F51_08475</name>
</gene>
<dbReference type="EMBL" id="PRDL01000001">
    <property type="protein sequence ID" value="MBE8717219.1"/>
    <property type="molecule type" value="Genomic_DNA"/>
</dbReference>
<evidence type="ECO:0000313" key="1">
    <source>
        <dbReference type="EMBL" id="MBE8717219.1"/>
    </source>
</evidence>
<comment type="caution">
    <text evidence="1">The sequence shown here is derived from an EMBL/GenBank/DDBJ whole genome shotgun (WGS) entry which is preliminary data.</text>
</comment>
<dbReference type="InterPro" id="IPR014984">
    <property type="entry name" value="HopJ"/>
</dbReference>
<dbReference type="RefSeq" id="WP_193908899.1">
    <property type="nucleotide sequence ID" value="NZ_PRDL01000001.1"/>
</dbReference>
<sequence length="116" mass="13079">MELSIFLTKLRTAPETVSFNHTIDTIQSNFDYIPTAFRNGEISNAAGQNEGSCKVFSFAKIHALSEQETLYCFGDFYREDVLKNPQGSDHGNIRNFIRHGWSGIEFESAALTPKQI</sequence>
<evidence type="ECO:0000313" key="2">
    <source>
        <dbReference type="Proteomes" id="UP000652567"/>
    </source>
</evidence>